<dbReference type="RefSeq" id="WP_013540771.1">
    <property type="nucleotide sequence ID" value="NC_014931.1"/>
</dbReference>
<proteinExistence type="predicted"/>
<dbReference type="InterPro" id="IPR032710">
    <property type="entry name" value="NTF2-like_dom_sf"/>
</dbReference>
<dbReference type="InterPro" id="IPR056203">
    <property type="entry name" value="Cds6_C"/>
</dbReference>
<dbReference type="SUPFAM" id="SSF54427">
    <property type="entry name" value="NTF2-like"/>
    <property type="match status" value="1"/>
</dbReference>
<dbReference type="EMBL" id="CP002417">
    <property type="protein sequence ID" value="ADU36537.1"/>
    <property type="molecule type" value="Genomic_DNA"/>
</dbReference>
<keyword evidence="2" id="KW-0732">Signal</keyword>
<feature type="chain" id="PRO_5003210158" evidence="2">
    <location>
        <begin position="21"/>
        <end position="172"/>
    </location>
</feature>
<dbReference type="KEGG" id="vpe:Varpa_2335"/>
<feature type="signal peptide" evidence="2">
    <location>
        <begin position="1"/>
        <end position="20"/>
    </location>
</feature>
<dbReference type="Gene3D" id="3.10.450.50">
    <property type="match status" value="1"/>
</dbReference>
<dbReference type="HOGENOM" id="CLU_1554631_0_0_4"/>
<evidence type="ECO:0000256" key="1">
    <source>
        <dbReference type="SAM" id="MobiDB-lite"/>
    </source>
</evidence>
<dbReference type="STRING" id="595537.Varpa_2335"/>
<name>E6UWZ2_VARPE</name>
<dbReference type="Proteomes" id="UP000008917">
    <property type="component" value="Chromosome"/>
</dbReference>
<feature type="compositionally biased region" description="Low complexity" evidence="1">
    <location>
        <begin position="35"/>
        <end position="46"/>
    </location>
</feature>
<evidence type="ECO:0000259" key="3">
    <source>
        <dbReference type="Pfam" id="PF24125"/>
    </source>
</evidence>
<gene>
    <name evidence="4" type="ordered locus">Varpa_2335</name>
</gene>
<sequence length="172" mass="18042">MNRLATCLLAAGLLSTAALAATPATTPAAKPPAPAASAAAAAATPAPAAPAAAPAQAPSAGIAEIETAVRAWADAWSARDVDRYLAAYAPDFTPARKQDKKQWEAERRTRISNKSKISVTVDDLVISVNGQTASARFKQVYTADKLKSTDRKTLELQRVGDKWLIRKESTGA</sequence>
<evidence type="ECO:0000313" key="5">
    <source>
        <dbReference type="Proteomes" id="UP000008917"/>
    </source>
</evidence>
<dbReference type="Pfam" id="PF24125">
    <property type="entry name" value="Cds6_C"/>
    <property type="match status" value="1"/>
</dbReference>
<dbReference type="eggNOG" id="COG0457">
    <property type="taxonomic scope" value="Bacteria"/>
</dbReference>
<feature type="domain" description="Cds6 C-terminal" evidence="3">
    <location>
        <begin position="65"/>
        <end position="168"/>
    </location>
</feature>
<reference evidence="4 5" key="2">
    <citation type="journal article" date="2013" name="Genome Announc.">
        <title>Genome of the Root-Associated Plant Growth-Promoting Bacterium Variovorax paradoxus Strain EPS.</title>
        <authorList>
            <person name="Han J.I."/>
            <person name="Spain J.C."/>
            <person name="Leadbetter J.R."/>
            <person name="Ovchinnikova G."/>
            <person name="Goodwin L.A."/>
            <person name="Han C.S."/>
            <person name="Woyke T."/>
            <person name="Davenport K.W."/>
            <person name="Orwin P.M."/>
        </authorList>
    </citation>
    <scope>NUCLEOTIDE SEQUENCE [LARGE SCALE GENOMIC DNA]</scope>
    <source>
        <strain evidence="4 5">EPS</strain>
    </source>
</reference>
<dbReference type="AlphaFoldDB" id="E6UWZ2"/>
<evidence type="ECO:0000256" key="2">
    <source>
        <dbReference type="SAM" id="SignalP"/>
    </source>
</evidence>
<feature type="region of interest" description="Disordered" evidence="1">
    <location>
        <begin position="25"/>
        <end position="46"/>
    </location>
</feature>
<accession>E6UWZ2</accession>
<reference evidence="5" key="1">
    <citation type="submission" date="2010-12" db="EMBL/GenBank/DDBJ databases">
        <title>Complete sequence of Variovorax paradoxus EPS.</title>
        <authorList>
            <consortium name="US DOE Joint Genome Institute"/>
            <person name="Lucas S."/>
            <person name="Copeland A."/>
            <person name="Lapidus A."/>
            <person name="Cheng J.-F."/>
            <person name="Goodwin L."/>
            <person name="Pitluck S."/>
            <person name="Teshima H."/>
            <person name="Detter J.C."/>
            <person name="Han C."/>
            <person name="Tapia R."/>
            <person name="Land M."/>
            <person name="Hauser L."/>
            <person name="Kyrpides N."/>
            <person name="Ivanova N."/>
            <person name="Ovchinnikova G."/>
            <person name="Orwin P."/>
            <person name="Han J.-I.G."/>
            <person name="Woyke T."/>
        </authorList>
    </citation>
    <scope>NUCLEOTIDE SEQUENCE [LARGE SCALE GENOMIC DNA]</scope>
    <source>
        <strain evidence="5">EPS</strain>
    </source>
</reference>
<dbReference type="OrthoDB" id="9178373at2"/>
<protein>
    <submittedName>
        <fullName evidence="4">TPR repeat-containing protein</fullName>
    </submittedName>
</protein>
<evidence type="ECO:0000313" key="4">
    <source>
        <dbReference type="EMBL" id="ADU36537.1"/>
    </source>
</evidence>
<organism evidence="4 5">
    <name type="scientific">Variovorax paradoxus (strain EPS)</name>
    <dbReference type="NCBI Taxonomy" id="595537"/>
    <lineage>
        <taxon>Bacteria</taxon>
        <taxon>Pseudomonadati</taxon>
        <taxon>Pseudomonadota</taxon>
        <taxon>Betaproteobacteria</taxon>
        <taxon>Burkholderiales</taxon>
        <taxon>Comamonadaceae</taxon>
        <taxon>Variovorax</taxon>
    </lineage>
</organism>